<keyword evidence="1" id="KW-0472">Membrane</keyword>
<reference evidence="2" key="2">
    <citation type="submission" date="2015-02" db="UniProtKB">
        <authorList>
            <consortium name="EnsemblMetazoa"/>
        </authorList>
    </citation>
    <scope>IDENTIFICATION</scope>
</reference>
<accession>T1JLS4</accession>
<feature type="transmembrane region" description="Helical" evidence="1">
    <location>
        <begin position="6"/>
        <end position="30"/>
    </location>
</feature>
<name>T1JLS4_STRMM</name>
<keyword evidence="1" id="KW-0812">Transmembrane</keyword>
<dbReference type="InterPro" id="IPR029058">
    <property type="entry name" value="AB_hydrolase_fold"/>
</dbReference>
<dbReference type="EMBL" id="JH431945">
    <property type="status" value="NOT_ANNOTATED_CDS"/>
    <property type="molecule type" value="Genomic_DNA"/>
</dbReference>
<keyword evidence="3" id="KW-1185">Reference proteome</keyword>
<sequence length="157" mass="17852">MTHWFLGLASVGITGLAGIMGPGFSGYWTVLRLQYILKGMHKYDYGKAKNQKLYKSPPLQMDEDFFQNSRTYTRPTPPAYDLRKISVPVALFHSANDAASDPLDVELLSRNLNNLKAKELIPHPMFCHADFATAMNMKHLVYDKFIGHAKEMWNNSN</sequence>
<dbReference type="PANTHER" id="PTHR11005">
    <property type="entry name" value="LYSOSOMAL ACID LIPASE-RELATED"/>
    <property type="match status" value="1"/>
</dbReference>
<evidence type="ECO:0008006" key="4">
    <source>
        <dbReference type="Google" id="ProtNLM"/>
    </source>
</evidence>
<keyword evidence="1" id="KW-1133">Transmembrane helix</keyword>
<dbReference type="eggNOG" id="KOG2624">
    <property type="taxonomic scope" value="Eukaryota"/>
</dbReference>
<organism evidence="2 3">
    <name type="scientific">Strigamia maritima</name>
    <name type="common">European centipede</name>
    <name type="synonym">Geophilus maritimus</name>
    <dbReference type="NCBI Taxonomy" id="126957"/>
    <lineage>
        <taxon>Eukaryota</taxon>
        <taxon>Metazoa</taxon>
        <taxon>Ecdysozoa</taxon>
        <taxon>Arthropoda</taxon>
        <taxon>Myriapoda</taxon>
        <taxon>Chilopoda</taxon>
        <taxon>Pleurostigmophora</taxon>
        <taxon>Geophilomorpha</taxon>
        <taxon>Linotaeniidae</taxon>
        <taxon>Strigamia</taxon>
    </lineage>
</organism>
<dbReference type="Proteomes" id="UP000014500">
    <property type="component" value="Unassembled WGS sequence"/>
</dbReference>
<evidence type="ECO:0000313" key="2">
    <source>
        <dbReference type="EnsemblMetazoa" id="SMAR014804-PA"/>
    </source>
</evidence>
<proteinExistence type="predicted"/>
<dbReference type="HOGENOM" id="CLU_1680155_0_0_1"/>
<dbReference type="AlphaFoldDB" id="T1JLS4"/>
<dbReference type="Gene3D" id="3.40.50.1820">
    <property type="entry name" value="alpha/beta hydrolase"/>
    <property type="match status" value="1"/>
</dbReference>
<evidence type="ECO:0000256" key="1">
    <source>
        <dbReference type="SAM" id="Phobius"/>
    </source>
</evidence>
<evidence type="ECO:0000313" key="3">
    <source>
        <dbReference type="Proteomes" id="UP000014500"/>
    </source>
</evidence>
<dbReference type="EnsemblMetazoa" id="SMAR014804-RA">
    <property type="protein sequence ID" value="SMAR014804-PA"/>
    <property type="gene ID" value="SMAR014804"/>
</dbReference>
<dbReference type="SUPFAM" id="SSF53474">
    <property type="entry name" value="alpha/beta-Hydrolases"/>
    <property type="match status" value="1"/>
</dbReference>
<protein>
    <recommendedName>
        <fullName evidence="4">Peptidase S9 prolyl oligopeptidase catalytic domain-containing protein</fullName>
    </recommendedName>
</protein>
<dbReference type="PhylomeDB" id="T1JLS4"/>
<dbReference type="STRING" id="126957.T1JLS4"/>
<reference evidence="3" key="1">
    <citation type="submission" date="2011-05" db="EMBL/GenBank/DDBJ databases">
        <authorList>
            <person name="Richards S.R."/>
            <person name="Qu J."/>
            <person name="Jiang H."/>
            <person name="Jhangiani S.N."/>
            <person name="Agravi P."/>
            <person name="Goodspeed R."/>
            <person name="Gross S."/>
            <person name="Mandapat C."/>
            <person name="Jackson L."/>
            <person name="Mathew T."/>
            <person name="Pu L."/>
            <person name="Thornton R."/>
            <person name="Saada N."/>
            <person name="Wilczek-Boney K.B."/>
            <person name="Lee S."/>
            <person name="Kovar C."/>
            <person name="Wu Y."/>
            <person name="Scherer S.E."/>
            <person name="Worley K.C."/>
            <person name="Muzny D.M."/>
            <person name="Gibbs R."/>
        </authorList>
    </citation>
    <scope>NUCLEOTIDE SEQUENCE</scope>
    <source>
        <strain evidence="3">Brora</strain>
    </source>
</reference>